<organism evidence="4 5">
    <name type="scientific">Methylobacterium currus</name>
    <dbReference type="NCBI Taxonomy" id="2051553"/>
    <lineage>
        <taxon>Bacteria</taxon>
        <taxon>Pseudomonadati</taxon>
        <taxon>Pseudomonadota</taxon>
        <taxon>Alphaproteobacteria</taxon>
        <taxon>Hyphomicrobiales</taxon>
        <taxon>Methylobacteriaceae</taxon>
        <taxon>Methylobacterium</taxon>
    </lineage>
</organism>
<sequence length="278" mass="29705">MPSDPANLVDRASRPRTGRAEAVTGLRRLAGLPGLALHGLVGLVYPPSCIACGAATAVPHALCAGCWSEMRFIERPYCERLGTPFSVDLGAPGLLSPAALADPPVYQRARAVARYDATARRLVQRLKYEDRLDLAGALGAMMAQTGAELLAQADVAVPVPLWRWRLWWRRFNQAALLARVAARRSGVPVAPELLARVRRTRAQMGLSRAARAENLQGAFRVPDGARPRLQGKRVLLVDDVLTTGATANAAARALLRGGAAAVDVLVFARVVSDGRDGI</sequence>
<dbReference type="EMBL" id="CP028843">
    <property type="protein sequence ID" value="AWB22837.1"/>
    <property type="molecule type" value="Genomic_DNA"/>
</dbReference>
<dbReference type="Gene3D" id="3.40.50.2020">
    <property type="match status" value="1"/>
</dbReference>
<evidence type="ECO:0000313" key="5">
    <source>
        <dbReference type="Proteomes" id="UP000244755"/>
    </source>
</evidence>
<dbReference type="PANTHER" id="PTHR47505:SF1">
    <property type="entry name" value="DNA UTILIZATION PROTEIN YHGH"/>
    <property type="match status" value="1"/>
</dbReference>
<comment type="similarity">
    <text evidence="1">Belongs to the ComF/GntX family.</text>
</comment>
<name>A0A2R4WMR1_9HYPH</name>
<evidence type="ECO:0000259" key="3">
    <source>
        <dbReference type="Pfam" id="PF18912"/>
    </source>
</evidence>
<reference evidence="4 5" key="1">
    <citation type="submission" date="2018-04" db="EMBL/GenBank/DDBJ databases">
        <title>Methylobacterium sp. PR1016A genome.</title>
        <authorList>
            <person name="Park W."/>
        </authorList>
    </citation>
    <scope>NUCLEOTIDE SEQUENCE [LARGE SCALE GENOMIC DNA]</scope>
    <source>
        <strain evidence="4 5">PR1016A</strain>
    </source>
</reference>
<evidence type="ECO:0000313" key="4">
    <source>
        <dbReference type="EMBL" id="AWB22837.1"/>
    </source>
</evidence>
<evidence type="ECO:0000256" key="1">
    <source>
        <dbReference type="ARBA" id="ARBA00008007"/>
    </source>
</evidence>
<dbReference type="SUPFAM" id="SSF53271">
    <property type="entry name" value="PRTase-like"/>
    <property type="match status" value="1"/>
</dbReference>
<dbReference type="InterPro" id="IPR029057">
    <property type="entry name" value="PRTase-like"/>
</dbReference>
<protein>
    <submittedName>
        <fullName evidence="4">ComF family protein</fullName>
    </submittedName>
</protein>
<dbReference type="OrthoDB" id="9779910at2"/>
<feature type="domain" description="Phosphoribosyltransferase" evidence="2">
    <location>
        <begin position="183"/>
        <end position="269"/>
    </location>
</feature>
<dbReference type="PANTHER" id="PTHR47505">
    <property type="entry name" value="DNA UTILIZATION PROTEIN YHGH"/>
    <property type="match status" value="1"/>
</dbReference>
<feature type="domain" description="Double zinc ribbon" evidence="3">
    <location>
        <begin position="41"/>
        <end position="86"/>
    </location>
</feature>
<dbReference type="Proteomes" id="UP000244755">
    <property type="component" value="Chromosome 1"/>
</dbReference>
<evidence type="ECO:0000259" key="2">
    <source>
        <dbReference type="Pfam" id="PF00156"/>
    </source>
</evidence>
<keyword evidence="5" id="KW-1185">Reference proteome</keyword>
<dbReference type="RefSeq" id="WP_099954637.1">
    <property type="nucleotide sequence ID" value="NZ_CP028843.1"/>
</dbReference>
<dbReference type="InterPro" id="IPR051910">
    <property type="entry name" value="ComF/GntX_DNA_util-trans"/>
</dbReference>
<dbReference type="KEGG" id="mee:DA075_19600"/>
<dbReference type="Pfam" id="PF18912">
    <property type="entry name" value="DZR_2"/>
    <property type="match status" value="1"/>
</dbReference>
<dbReference type="InterPro" id="IPR000836">
    <property type="entry name" value="PRTase_dom"/>
</dbReference>
<dbReference type="AlphaFoldDB" id="A0A2R4WMR1"/>
<dbReference type="InterPro" id="IPR044005">
    <property type="entry name" value="DZR_2"/>
</dbReference>
<gene>
    <name evidence="4" type="ORF">DA075_19600</name>
</gene>
<accession>A0A2R4WMR1</accession>
<proteinExistence type="inferred from homology"/>
<dbReference type="Pfam" id="PF00156">
    <property type="entry name" value="Pribosyltran"/>
    <property type="match status" value="1"/>
</dbReference>